<comment type="caution">
    <text evidence="1">The sequence shown here is derived from an EMBL/GenBank/DDBJ whole genome shotgun (WGS) entry which is preliminary data.</text>
</comment>
<dbReference type="Pfam" id="PF12900">
    <property type="entry name" value="Pyridox_ox_2"/>
    <property type="match status" value="1"/>
</dbReference>
<dbReference type="PANTHER" id="PTHR34071">
    <property type="entry name" value="5-NITROIMIDAZOLE ANTIBIOTICS RESISTANCE PROTEIN, NIMA-FAMILY-RELATED PROTEIN-RELATED"/>
    <property type="match status" value="1"/>
</dbReference>
<dbReference type="InterPro" id="IPR012349">
    <property type="entry name" value="Split_barrel_FMN-bd"/>
</dbReference>
<dbReference type="InterPro" id="IPR024747">
    <property type="entry name" value="Pyridox_Oxase-rel"/>
</dbReference>
<evidence type="ECO:0000313" key="1">
    <source>
        <dbReference type="EMBL" id="GAA4966007.1"/>
    </source>
</evidence>
<dbReference type="RefSeq" id="WP_345676246.1">
    <property type="nucleotide sequence ID" value="NZ_BAABHS010000010.1"/>
</dbReference>
<dbReference type="Gene3D" id="2.30.110.10">
    <property type="entry name" value="Electron Transport, Fmn-binding Protein, Chain A"/>
    <property type="match status" value="1"/>
</dbReference>
<keyword evidence="2" id="KW-1185">Reference proteome</keyword>
<dbReference type="Proteomes" id="UP001500466">
    <property type="component" value="Unassembled WGS sequence"/>
</dbReference>
<sequence>MSVASETPAVYPRTEATTPTRLRDRMRYDADTVHAILDEAFLAHVSFTADGVPHVLPLAFGRDGSRVYVHVSSGSHLATAVRHAGDDGLPVAFAVTHADGLVLSRSAFHHSMNFRCVIAHGPLRRVTDPDELAHGWSVLLEHLVPGRSTDARPPNRKEAAQTGLFALDLDRVAAKVRDHGLAAEEDGDLELPYWAGVIPLRTVAGPAQPDTGVGPVPDYLARWAAERA</sequence>
<proteinExistence type="predicted"/>
<protein>
    <submittedName>
        <fullName evidence="1">Pyridoxamine 5'-phosphate oxidase family protein</fullName>
    </submittedName>
</protein>
<accession>A0ABP9HAX6</accession>
<reference evidence="2" key="1">
    <citation type="journal article" date="2019" name="Int. J. Syst. Evol. Microbiol.">
        <title>The Global Catalogue of Microorganisms (GCM) 10K type strain sequencing project: providing services to taxonomists for standard genome sequencing and annotation.</title>
        <authorList>
            <consortium name="The Broad Institute Genomics Platform"/>
            <consortium name="The Broad Institute Genome Sequencing Center for Infectious Disease"/>
            <person name="Wu L."/>
            <person name="Ma J."/>
        </authorList>
    </citation>
    <scope>NUCLEOTIDE SEQUENCE [LARGE SCALE GENOMIC DNA]</scope>
    <source>
        <strain evidence="2">JCM 17986</strain>
    </source>
</reference>
<dbReference type="EMBL" id="BAABHS010000010">
    <property type="protein sequence ID" value="GAA4966007.1"/>
    <property type="molecule type" value="Genomic_DNA"/>
</dbReference>
<name>A0ABP9HAX6_9ACTN</name>
<dbReference type="PANTHER" id="PTHR34071:SF2">
    <property type="entry name" value="FLAVIN-NUCLEOTIDE-BINDING PROTEIN"/>
    <property type="match status" value="1"/>
</dbReference>
<gene>
    <name evidence="1" type="ORF">GCM10023205_33120</name>
</gene>
<dbReference type="SUPFAM" id="SSF50475">
    <property type="entry name" value="FMN-binding split barrel"/>
    <property type="match status" value="1"/>
</dbReference>
<organism evidence="1 2">
    <name type="scientific">Yinghuangia aomiensis</name>
    <dbReference type="NCBI Taxonomy" id="676205"/>
    <lineage>
        <taxon>Bacteria</taxon>
        <taxon>Bacillati</taxon>
        <taxon>Actinomycetota</taxon>
        <taxon>Actinomycetes</taxon>
        <taxon>Kitasatosporales</taxon>
        <taxon>Streptomycetaceae</taxon>
        <taxon>Yinghuangia</taxon>
    </lineage>
</organism>
<evidence type="ECO:0000313" key="2">
    <source>
        <dbReference type="Proteomes" id="UP001500466"/>
    </source>
</evidence>